<comment type="caution">
    <text evidence="2">The sequence shown here is derived from an EMBL/GenBank/DDBJ whole genome shotgun (WGS) entry which is preliminary data.</text>
</comment>
<feature type="compositionally biased region" description="Basic and acidic residues" evidence="1">
    <location>
        <begin position="124"/>
        <end position="134"/>
    </location>
</feature>
<evidence type="ECO:0000313" key="2">
    <source>
        <dbReference type="EMBL" id="KAJ8886042.1"/>
    </source>
</evidence>
<accession>A0ABQ9HP79</accession>
<reference evidence="2 3" key="1">
    <citation type="submission" date="2023-02" db="EMBL/GenBank/DDBJ databases">
        <title>LHISI_Scaffold_Assembly.</title>
        <authorList>
            <person name="Stuart O.P."/>
            <person name="Cleave R."/>
            <person name="Magrath M.J.L."/>
            <person name="Mikheyev A.S."/>
        </authorList>
    </citation>
    <scope>NUCLEOTIDE SEQUENCE [LARGE SCALE GENOMIC DNA]</scope>
    <source>
        <strain evidence="2">Daus_M_001</strain>
        <tissue evidence="2">Leg muscle</tissue>
    </source>
</reference>
<organism evidence="2 3">
    <name type="scientific">Dryococelus australis</name>
    <dbReference type="NCBI Taxonomy" id="614101"/>
    <lineage>
        <taxon>Eukaryota</taxon>
        <taxon>Metazoa</taxon>
        <taxon>Ecdysozoa</taxon>
        <taxon>Arthropoda</taxon>
        <taxon>Hexapoda</taxon>
        <taxon>Insecta</taxon>
        <taxon>Pterygota</taxon>
        <taxon>Neoptera</taxon>
        <taxon>Polyneoptera</taxon>
        <taxon>Phasmatodea</taxon>
        <taxon>Verophasmatodea</taxon>
        <taxon>Anareolatae</taxon>
        <taxon>Phasmatidae</taxon>
        <taxon>Eurycanthinae</taxon>
        <taxon>Dryococelus</taxon>
    </lineage>
</organism>
<evidence type="ECO:0000313" key="3">
    <source>
        <dbReference type="Proteomes" id="UP001159363"/>
    </source>
</evidence>
<gene>
    <name evidence="2" type="ORF">PR048_012248</name>
</gene>
<proteinExistence type="predicted"/>
<protein>
    <recommendedName>
        <fullName evidence="4">BESS domain-containing protein</fullName>
    </recommendedName>
</protein>
<keyword evidence="3" id="KW-1185">Reference proteome</keyword>
<feature type="compositionally biased region" description="Polar residues" evidence="1">
    <location>
        <begin position="39"/>
        <end position="48"/>
    </location>
</feature>
<feature type="region of interest" description="Disordered" evidence="1">
    <location>
        <begin position="29"/>
        <end position="67"/>
    </location>
</feature>
<evidence type="ECO:0008006" key="4">
    <source>
        <dbReference type="Google" id="ProtNLM"/>
    </source>
</evidence>
<name>A0ABQ9HP79_9NEOP</name>
<sequence>MRTAYCLAEVMQFELPFIKIFSPPSHGNLPEVTKKDDSQAISQDSSETFACYEDDRDNHEHGSPSEARSLLTQTVKSTLPLPHQLLPVKPPTSASSHVEAEHRETDKNYSLPENTCNKNMTTKQKAEVEADRSSEDKMKDSCKIYLLSLIPEMVPFSEAQLKLFKRRVFGLNYFIALMEKSSNASAPTMTSFPQPSLSSMSSLSKSPSLRNEFGVGFFQLSSGYKKPALNISVDVRMSPEHPATSLPFRIVHTI</sequence>
<dbReference type="EMBL" id="JARBHB010000004">
    <property type="protein sequence ID" value="KAJ8886042.1"/>
    <property type="molecule type" value="Genomic_DNA"/>
</dbReference>
<dbReference type="Proteomes" id="UP001159363">
    <property type="component" value="Chromosome X"/>
</dbReference>
<evidence type="ECO:0000256" key="1">
    <source>
        <dbReference type="SAM" id="MobiDB-lite"/>
    </source>
</evidence>
<feature type="compositionally biased region" description="Polar residues" evidence="1">
    <location>
        <begin position="111"/>
        <end position="123"/>
    </location>
</feature>
<feature type="compositionally biased region" description="Basic and acidic residues" evidence="1">
    <location>
        <begin position="98"/>
        <end position="107"/>
    </location>
</feature>
<feature type="region of interest" description="Disordered" evidence="1">
    <location>
        <begin position="81"/>
        <end position="134"/>
    </location>
</feature>